<dbReference type="GO" id="GO:0005886">
    <property type="term" value="C:plasma membrane"/>
    <property type="evidence" value="ECO:0007669"/>
    <property type="project" value="UniProtKB-SubCell"/>
</dbReference>
<evidence type="ECO:0000256" key="2">
    <source>
        <dbReference type="ARBA" id="ARBA00022475"/>
    </source>
</evidence>
<dbReference type="Proteomes" id="UP000249782">
    <property type="component" value="Unassembled WGS sequence"/>
</dbReference>
<feature type="transmembrane region" description="Helical" evidence="6">
    <location>
        <begin position="147"/>
        <end position="168"/>
    </location>
</feature>
<feature type="transmembrane region" description="Helical" evidence="6">
    <location>
        <begin position="180"/>
        <end position="200"/>
    </location>
</feature>
<keyword evidence="4 6" id="KW-1133">Transmembrane helix</keyword>
<feature type="transmembrane region" description="Helical" evidence="6">
    <location>
        <begin position="72"/>
        <end position="92"/>
    </location>
</feature>
<evidence type="ECO:0000256" key="6">
    <source>
        <dbReference type="SAM" id="Phobius"/>
    </source>
</evidence>
<keyword evidence="2" id="KW-1003">Cell membrane</keyword>
<dbReference type="OrthoDB" id="121309at2157"/>
<comment type="caution">
    <text evidence="7">The sequence shown here is derived from an EMBL/GenBank/DDBJ whole genome shotgun (WGS) entry which is preliminary data.</text>
</comment>
<dbReference type="InterPro" id="IPR001123">
    <property type="entry name" value="LeuE-type"/>
</dbReference>
<evidence type="ECO:0000313" key="8">
    <source>
        <dbReference type="Proteomes" id="UP000249782"/>
    </source>
</evidence>
<sequence>MIEVLLFVATSFMIGLSGAMAPGPLLTVTISDSLKKGSKAGPLLVLGHVIGEVLLILLILEGLGWLITSSLASAWVGLIGGAVMIFLGLNMIRDTSSGMESDGFKDFGLVSKGLVTSVSNPYFFIWWGTIGAALMLKGMELAKLTGLAAFLIGHWSSDFAWYGIVSFFSARGKPILKSSYRFIISACGVFLIVVGLYFILTSSITRLIA</sequence>
<evidence type="ECO:0000256" key="4">
    <source>
        <dbReference type="ARBA" id="ARBA00022989"/>
    </source>
</evidence>
<reference evidence="7 8" key="1">
    <citation type="submission" date="2018-06" db="EMBL/GenBank/DDBJ databases">
        <title>Draft genome sequence of hyperthermophilic methanogen Methanothermobacter tenebrarum sp. MCM-B 1447.</title>
        <authorList>
            <person name="Pore S.D."/>
            <person name="Dagar S."/>
            <person name="Dhakephalkar P.K."/>
        </authorList>
    </citation>
    <scope>NUCLEOTIDE SEQUENCE [LARGE SCALE GENOMIC DNA]</scope>
    <source>
        <strain evidence="7 8">MCM B 1447</strain>
    </source>
</reference>
<proteinExistence type="predicted"/>
<name>A0A328P8Y1_9EURY</name>
<keyword evidence="5 6" id="KW-0472">Membrane</keyword>
<protein>
    <submittedName>
        <fullName evidence="7">Lysine transporter LysE</fullName>
    </submittedName>
</protein>
<evidence type="ECO:0000256" key="5">
    <source>
        <dbReference type="ARBA" id="ARBA00023136"/>
    </source>
</evidence>
<dbReference type="GO" id="GO:0006865">
    <property type="term" value="P:amino acid transport"/>
    <property type="evidence" value="ECO:0007669"/>
    <property type="project" value="InterPro"/>
</dbReference>
<dbReference type="Pfam" id="PF01810">
    <property type="entry name" value="LysE"/>
    <property type="match status" value="1"/>
</dbReference>
<feature type="transmembrane region" description="Helical" evidence="6">
    <location>
        <begin position="113"/>
        <end position="135"/>
    </location>
</feature>
<keyword evidence="3 6" id="KW-0812">Transmembrane</keyword>
<feature type="transmembrane region" description="Helical" evidence="6">
    <location>
        <begin position="40"/>
        <end position="60"/>
    </location>
</feature>
<dbReference type="AlphaFoldDB" id="A0A328P8Y1"/>
<evidence type="ECO:0000313" key="7">
    <source>
        <dbReference type="EMBL" id="RAO78938.1"/>
    </source>
</evidence>
<dbReference type="PANTHER" id="PTHR38825:SF1">
    <property type="entry name" value="TRANSPORTER, LYSE FAMILY"/>
    <property type="match status" value="1"/>
</dbReference>
<evidence type="ECO:0000256" key="3">
    <source>
        <dbReference type="ARBA" id="ARBA00022692"/>
    </source>
</evidence>
<organism evidence="7 8">
    <name type="scientific">Methanothermobacter tenebrarum</name>
    <dbReference type="NCBI Taxonomy" id="680118"/>
    <lineage>
        <taxon>Archaea</taxon>
        <taxon>Methanobacteriati</taxon>
        <taxon>Methanobacteriota</taxon>
        <taxon>Methanomada group</taxon>
        <taxon>Methanobacteria</taxon>
        <taxon>Methanobacteriales</taxon>
        <taxon>Methanobacteriaceae</taxon>
        <taxon>Methanothermobacter</taxon>
    </lineage>
</organism>
<comment type="subcellular location">
    <subcellularLocation>
        <location evidence="1">Cell membrane</location>
        <topology evidence="1">Multi-pass membrane protein</topology>
    </subcellularLocation>
</comment>
<dbReference type="PANTHER" id="PTHR38825">
    <property type="entry name" value="LYSINE EXPORTER PROTEIN (LYSE/YGGA)"/>
    <property type="match status" value="1"/>
</dbReference>
<accession>A0A328P8Y1</accession>
<keyword evidence="8" id="KW-1185">Reference proteome</keyword>
<feature type="transmembrane region" description="Helical" evidence="6">
    <location>
        <begin position="6"/>
        <end position="28"/>
    </location>
</feature>
<dbReference type="EMBL" id="QLOE01000006">
    <property type="protein sequence ID" value="RAO78938.1"/>
    <property type="molecule type" value="Genomic_DNA"/>
</dbReference>
<dbReference type="RefSeq" id="WP_112094125.1">
    <property type="nucleotide sequence ID" value="NZ_QLOE01000006.1"/>
</dbReference>
<gene>
    <name evidence="7" type="ORF">DPC56_05785</name>
</gene>
<evidence type="ECO:0000256" key="1">
    <source>
        <dbReference type="ARBA" id="ARBA00004651"/>
    </source>
</evidence>